<dbReference type="GO" id="GO:0090729">
    <property type="term" value="F:toxin activity"/>
    <property type="evidence" value="ECO:0007669"/>
    <property type="project" value="UniProtKB-KW"/>
</dbReference>
<comment type="subcellular location">
    <subcellularLocation>
        <location evidence="1">Membrane</location>
    </subcellularLocation>
    <subcellularLocation>
        <location evidence="2">Secreted</location>
    </subcellularLocation>
</comment>
<keyword evidence="10" id="KW-1185">Reference proteome</keyword>
<dbReference type="Gene3D" id="2.150.10.10">
    <property type="entry name" value="Serralysin-like metalloprotease, C-terminal"/>
    <property type="match status" value="6"/>
</dbReference>
<feature type="region of interest" description="Disordered" evidence="8">
    <location>
        <begin position="354"/>
        <end position="383"/>
    </location>
</feature>
<dbReference type="InterPro" id="IPR003995">
    <property type="entry name" value="RTX_toxin_determinant-A"/>
</dbReference>
<evidence type="ECO:0000256" key="6">
    <source>
        <dbReference type="ARBA" id="ARBA00023026"/>
    </source>
</evidence>
<feature type="compositionally biased region" description="Low complexity" evidence="8">
    <location>
        <begin position="374"/>
        <end position="383"/>
    </location>
</feature>
<organism evidence="9 10">
    <name type="scientific">Gemmobacter megaterium</name>
    <dbReference type="NCBI Taxonomy" id="1086013"/>
    <lineage>
        <taxon>Bacteria</taxon>
        <taxon>Pseudomonadati</taxon>
        <taxon>Pseudomonadota</taxon>
        <taxon>Alphaproteobacteria</taxon>
        <taxon>Rhodobacterales</taxon>
        <taxon>Paracoccaceae</taxon>
        <taxon>Gemmobacter</taxon>
    </lineage>
</organism>
<feature type="compositionally biased region" description="Basic and acidic residues" evidence="8">
    <location>
        <begin position="357"/>
        <end position="369"/>
    </location>
</feature>
<gene>
    <name evidence="9" type="ORF">SAMN05421774_101117</name>
</gene>
<evidence type="ECO:0000256" key="5">
    <source>
        <dbReference type="ARBA" id="ARBA00022737"/>
    </source>
</evidence>
<dbReference type="InterPro" id="IPR001343">
    <property type="entry name" value="Hemolysn_Ca-bd"/>
</dbReference>
<dbReference type="RefSeq" id="WP_076527688.1">
    <property type="nucleotide sequence ID" value="NZ_BMEH01000001.1"/>
</dbReference>
<evidence type="ECO:0000256" key="4">
    <source>
        <dbReference type="ARBA" id="ARBA00022656"/>
    </source>
</evidence>
<feature type="compositionally biased region" description="Basic and acidic residues" evidence="8">
    <location>
        <begin position="164"/>
        <end position="184"/>
    </location>
</feature>
<keyword evidence="7" id="KW-0472">Membrane</keyword>
<accession>A0A1N7JYA7</accession>
<evidence type="ECO:0000313" key="9">
    <source>
        <dbReference type="EMBL" id="SIS54310.1"/>
    </source>
</evidence>
<sequence>MPVTMNMVRFEASGPRELNTLVGSGLIFPQGTFSLVGGVAPAVVGGPVEDGMPVLIGVNASNGVRVSMVGAFPAPLRVTDMFDLPKVDAWLAQAANVRLTAVRVEIPNETGSGHALIANIWFNDVQGPTAKTLFESWTLATLSALNPVFGEAPVDPDGVIRGTDGADRLEGTGGDDTIRARDGDDTVSGEAGNDEIYGGKGKDSILGGAGTDRIWGDGGNDTLVGDSGNDTLNGGKGNDRLFGGTGNDSLSGDAGDDRLYGGDGNDNLIGGDGNDKLFGGLGNDLLQSGQGTDTLNGQAGDDRLYLTASGVARGGDGNDSIYGGSAGSRSEIFGGKGDDLVILFNGTNVIRGDGGNDDLRASNGDDRLFGGKGSDTLSGSGGNDLLDGGDGADILYGGTGNDTLRGSKGKDVLGGGSGDDVLYGGDHGDALNGEAGNDMLYGGAGNDTLRGGGGTDTLYGGKGADTFVFDIRSGIVSVMDFRKGQDDRLELTQSSFLGSWGNSTVQQVLDTYGSLNLNGDLMLTFSGGNSITFVGIDSANAIRSQIDLIDL</sequence>
<dbReference type="InterPro" id="IPR050557">
    <property type="entry name" value="RTX_toxin/Mannuronan_C5-epim"/>
</dbReference>
<keyword evidence="3" id="KW-0964">Secreted</keyword>
<dbReference type="OrthoDB" id="7793891at2"/>
<dbReference type="InterPro" id="IPR018511">
    <property type="entry name" value="Hemolysin-typ_Ca-bd_CS"/>
</dbReference>
<dbReference type="Proteomes" id="UP000186141">
    <property type="component" value="Unassembled WGS sequence"/>
</dbReference>
<protein>
    <submittedName>
        <fullName evidence="9">Ca2+-binding protein, RTX toxin-related</fullName>
    </submittedName>
</protein>
<dbReference type="EMBL" id="FTOT01000001">
    <property type="protein sequence ID" value="SIS54310.1"/>
    <property type="molecule type" value="Genomic_DNA"/>
</dbReference>
<dbReference type="SUPFAM" id="SSF51120">
    <property type="entry name" value="beta-Roll"/>
    <property type="match status" value="2"/>
</dbReference>
<name>A0A1N7JYA7_9RHOB</name>
<keyword evidence="5" id="KW-0677">Repeat</keyword>
<feature type="region of interest" description="Disordered" evidence="8">
    <location>
        <begin position="156"/>
        <end position="204"/>
    </location>
</feature>
<dbReference type="Pfam" id="PF00353">
    <property type="entry name" value="HemolysinCabind"/>
    <property type="match status" value="7"/>
</dbReference>
<dbReference type="InterPro" id="IPR011049">
    <property type="entry name" value="Serralysin-like_metalloprot_C"/>
</dbReference>
<keyword evidence="6" id="KW-0843">Virulence</keyword>
<dbReference type="PRINTS" id="PR01488">
    <property type="entry name" value="RTXTOXINA"/>
</dbReference>
<dbReference type="STRING" id="1086013.SAMN05421774_101117"/>
<evidence type="ECO:0000256" key="3">
    <source>
        <dbReference type="ARBA" id="ARBA00022525"/>
    </source>
</evidence>
<evidence type="ECO:0000313" key="10">
    <source>
        <dbReference type="Proteomes" id="UP000186141"/>
    </source>
</evidence>
<dbReference type="AlphaFoldDB" id="A0A1N7JYA7"/>
<dbReference type="PANTHER" id="PTHR38340:SF1">
    <property type="entry name" value="S-LAYER PROTEIN"/>
    <property type="match status" value="1"/>
</dbReference>
<dbReference type="PRINTS" id="PR00313">
    <property type="entry name" value="CABNDNGRPT"/>
</dbReference>
<reference evidence="9 10" key="1">
    <citation type="submission" date="2017-01" db="EMBL/GenBank/DDBJ databases">
        <authorList>
            <person name="Mah S.A."/>
            <person name="Swanson W.J."/>
            <person name="Moy G.W."/>
            <person name="Vacquier V.D."/>
        </authorList>
    </citation>
    <scope>NUCLEOTIDE SEQUENCE [LARGE SCALE GENOMIC DNA]</scope>
    <source>
        <strain evidence="9 10">DSM 26375</strain>
    </source>
</reference>
<evidence type="ECO:0000256" key="7">
    <source>
        <dbReference type="ARBA" id="ARBA00023136"/>
    </source>
</evidence>
<dbReference type="GO" id="GO:0016020">
    <property type="term" value="C:membrane"/>
    <property type="evidence" value="ECO:0007669"/>
    <property type="project" value="UniProtKB-SubCell"/>
</dbReference>
<evidence type="ECO:0000256" key="8">
    <source>
        <dbReference type="SAM" id="MobiDB-lite"/>
    </source>
</evidence>
<dbReference type="GO" id="GO:0005576">
    <property type="term" value="C:extracellular region"/>
    <property type="evidence" value="ECO:0007669"/>
    <property type="project" value="UniProtKB-SubCell"/>
</dbReference>
<proteinExistence type="predicted"/>
<feature type="region of interest" description="Disordered" evidence="8">
    <location>
        <begin position="225"/>
        <end position="258"/>
    </location>
</feature>
<dbReference type="PROSITE" id="PS00330">
    <property type="entry name" value="HEMOLYSIN_CALCIUM"/>
    <property type="match status" value="8"/>
</dbReference>
<dbReference type="GO" id="GO:0005509">
    <property type="term" value="F:calcium ion binding"/>
    <property type="evidence" value="ECO:0007669"/>
    <property type="project" value="InterPro"/>
</dbReference>
<dbReference type="PANTHER" id="PTHR38340">
    <property type="entry name" value="S-LAYER PROTEIN"/>
    <property type="match status" value="1"/>
</dbReference>
<evidence type="ECO:0000256" key="1">
    <source>
        <dbReference type="ARBA" id="ARBA00004370"/>
    </source>
</evidence>
<keyword evidence="4" id="KW-0800">Toxin</keyword>
<evidence type="ECO:0000256" key="2">
    <source>
        <dbReference type="ARBA" id="ARBA00004613"/>
    </source>
</evidence>